<evidence type="ECO:0000313" key="1">
    <source>
        <dbReference type="EMBL" id="MBB4265778.1"/>
    </source>
</evidence>
<proteinExistence type="predicted"/>
<name>A0A7W6RCA2_9PROT</name>
<dbReference type="Proteomes" id="UP000554286">
    <property type="component" value="Unassembled WGS sequence"/>
</dbReference>
<evidence type="ECO:0000313" key="2">
    <source>
        <dbReference type="Proteomes" id="UP000554286"/>
    </source>
</evidence>
<gene>
    <name evidence="1" type="ORF">GGD89_001402</name>
</gene>
<accession>A0A7W6RCA2</accession>
<dbReference type="InterPro" id="IPR021473">
    <property type="entry name" value="DUF3126"/>
</dbReference>
<comment type="caution">
    <text evidence="1">The sequence shown here is derived from an EMBL/GenBank/DDBJ whole genome shotgun (WGS) entry which is preliminary data.</text>
</comment>
<organism evidence="1 2">
    <name type="scientific">Roseospira visakhapatnamensis</name>
    <dbReference type="NCBI Taxonomy" id="390880"/>
    <lineage>
        <taxon>Bacteria</taxon>
        <taxon>Pseudomonadati</taxon>
        <taxon>Pseudomonadota</taxon>
        <taxon>Alphaproteobacteria</taxon>
        <taxon>Rhodospirillales</taxon>
        <taxon>Rhodospirillaceae</taxon>
        <taxon>Roseospira</taxon>
    </lineage>
</organism>
<dbReference type="EMBL" id="JACIGK010000008">
    <property type="protein sequence ID" value="MBB4265778.1"/>
    <property type="molecule type" value="Genomic_DNA"/>
</dbReference>
<sequence length="71" mass="8260">MTRAEFTKVETYLRRTFGNDSITVKVPRKPNDPIEVWCNGEFIGVLYRDEEDGEVSYAFHMTILDFDLPAD</sequence>
<dbReference type="AlphaFoldDB" id="A0A7W6RCA2"/>
<protein>
    <recommendedName>
        <fullName evidence="3">DUF3126 family protein</fullName>
    </recommendedName>
</protein>
<dbReference type="Pfam" id="PF11324">
    <property type="entry name" value="DUF3126"/>
    <property type="match status" value="1"/>
</dbReference>
<dbReference type="RefSeq" id="WP_184043478.1">
    <property type="nucleotide sequence ID" value="NZ_JACIGK010000008.1"/>
</dbReference>
<keyword evidence="2" id="KW-1185">Reference proteome</keyword>
<reference evidence="1 2" key="1">
    <citation type="submission" date="2020-08" db="EMBL/GenBank/DDBJ databases">
        <title>Genome sequencing of Purple Non-Sulfur Bacteria from various extreme environments.</title>
        <authorList>
            <person name="Mayer M."/>
        </authorList>
    </citation>
    <scope>NUCLEOTIDE SEQUENCE [LARGE SCALE GENOMIC DNA]</scope>
    <source>
        <strain evidence="1 2">JA131</strain>
    </source>
</reference>
<evidence type="ECO:0008006" key="3">
    <source>
        <dbReference type="Google" id="ProtNLM"/>
    </source>
</evidence>